<keyword evidence="3" id="KW-1185">Reference proteome</keyword>
<dbReference type="RefSeq" id="WP_168877200.1">
    <property type="nucleotide sequence ID" value="NZ_JABAIM010000002.1"/>
</dbReference>
<protein>
    <submittedName>
        <fullName evidence="2">YbhB/YbcL family Raf kinase inhibitor-like protein</fullName>
    </submittedName>
</protein>
<dbReference type="PANTHER" id="PTHR30289">
    <property type="entry name" value="UNCHARACTERIZED PROTEIN YBCL-RELATED"/>
    <property type="match status" value="1"/>
</dbReference>
<organism evidence="2 3">
    <name type="scientific">Leeia aquatica</name>
    <dbReference type="NCBI Taxonomy" id="2725557"/>
    <lineage>
        <taxon>Bacteria</taxon>
        <taxon>Pseudomonadati</taxon>
        <taxon>Pseudomonadota</taxon>
        <taxon>Betaproteobacteria</taxon>
        <taxon>Neisseriales</taxon>
        <taxon>Leeiaceae</taxon>
        <taxon>Leeia</taxon>
    </lineage>
</organism>
<keyword evidence="1" id="KW-0732">Signal</keyword>
<evidence type="ECO:0000313" key="3">
    <source>
        <dbReference type="Proteomes" id="UP000587991"/>
    </source>
</evidence>
<reference evidence="2 3" key="1">
    <citation type="submission" date="2020-04" db="EMBL/GenBank/DDBJ databases">
        <title>Draft genome of Leeia sp. IMCC25680.</title>
        <authorList>
            <person name="Song J."/>
            <person name="Cho J.-C."/>
        </authorList>
    </citation>
    <scope>NUCLEOTIDE SEQUENCE [LARGE SCALE GENOMIC DNA]</scope>
    <source>
        <strain evidence="2 3">IMCC25680</strain>
    </source>
</reference>
<accession>A0A847SI40</accession>
<dbReference type="InterPro" id="IPR008914">
    <property type="entry name" value="PEBP"/>
</dbReference>
<dbReference type="NCBIfam" id="TIGR00481">
    <property type="entry name" value="YbhB/YbcL family Raf kinase inhibitor-like protein"/>
    <property type="match status" value="1"/>
</dbReference>
<evidence type="ECO:0000313" key="2">
    <source>
        <dbReference type="EMBL" id="NLR75542.1"/>
    </source>
</evidence>
<proteinExistence type="predicted"/>
<sequence length="181" mass="19338">MRTHFLLTTLSALLGNLALAADFSLSSPDLQAGTTLPMAQVANDFGCHGGNIQPALQWDNPPAGTQSYAITVYDPDAPTGSGWWHWLAFNLPANTRSLPSNASAEHKLPAGTVETRTDVGYPGFFGACPPVGDKPHRYIFTVHALKVPKLDLPVSASGALVGYMINANQISKASFTMHYSR</sequence>
<dbReference type="EMBL" id="JABAIM010000002">
    <property type="protein sequence ID" value="NLR75542.1"/>
    <property type="molecule type" value="Genomic_DNA"/>
</dbReference>
<feature type="signal peptide" evidence="1">
    <location>
        <begin position="1"/>
        <end position="20"/>
    </location>
</feature>
<dbReference type="AlphaFoldDB" id="A0A847SI40"/>
<name>A0A847SI40_9NEIS</name>
<dbReference type="Pfam" id="PF01161">
    <property type="entry name" value="PBP"/>
    <property type="match status" value="1"/>
</dbReference>
<dbReference type="PANTHER" id="PTHR30289:SF1">
    <property type="entry name" value="PEBP (PHOSPHATIDYLETHANOLAMINE-BINDING PROTEIN) FAMILY PROTEIN"/>
    <property type="match status" value="1"/>
</dbReference>
<evidence type="ECO:0000256" key="1">
    <source>
        <dbReference type="SAM" id="SignalP"/>
    </source>
</evidence>
<gene>
    <name evidence="2" type="ORF">HF682_10260</name>
</gene>
<feature type="chain" id="PRO_5032766802" evidence="1">
    <location>
        <begin position="21"/>
        <end position="181"/>
    </location>
</feature>
<dbReference type="CDD" id="cd00865">
    <property type="entry name" value="PEBP_bact_arch"/>
    <property type="match status" value="1"/>
</dbReference>
<dbReference type="SUPFAM" id="SSF49777">
    <property type="entry name" value="PEBP-like"/>
    <property type="match status" value="1"/>
</dbReference>
<dbReference type="InterPro" id="IPR036610">
    <property type="entry name" value="PEBP-like_sf"/>
</dbReference>
<dbReference type="Proteomes" id="UP000587991">
    <property type="component" value="Unassembled WGS sequence"/>
</dbReference>
<dbReference type="InterPro" id="IPR005247">
    <property type="entry name" value="YbhB_YbcL/LppC-like"/>
</dbReference>
<dbReference type="Gene3D" id="3.90.280.10">
    <property type="entry name" value="PEBP-like"/>
    <property type="match status" value="1"/>
</dbReference>
<comment type="caution">
    <text evidence="2">The sequence shown here is derived from an EMBL/GenBank/DDBJ whole genome shotgun (WGS) entry which is preliminary data.</text>
</comment>